<keyword evidence="3" id="KW-1185">Reference proteome</keyword>
<dbReference type="Gene3D" id="3.40.630.30">
    <property type="match status" value="1"/>
</dbReference>
<dbReference type="PANTHER" id="PTHR43441">
    <property type="entry name" value="RIBOSOMAL-PROTEIN-SERINE ACETYLTRANSFERASE"/>
    <property type="match status" value="1"/>
</dbReference>
<dbReference type="Proteomes" id="UP000471381">
    <property type="component" value="Unassembled WGS sequence"/>
</dbReference>
<dbReference type="SUPFAM" id="SSF55729">
    <property type="entry name" value="Acyl-CoA N-acyltransferases (Nat)"/>
    <property type="match status" value="1"/>
</dbReference>
<dbReference type="Pfam" id="PF13302">
    <property type="entry name" value="Acetyltransf_3"/>
    <property type="match status" value="1"/>
</dbReference>
<dbReference type="InterPro" id="IPR000182">
    <property type="entry name" value="GNAT_dom"/>
</dbReference>
<protein>
    <submittedName>
        <fullName evidence="2">GNAT family N-acetyltransferase</fullName>
    </submittedName>
</protein>
<evidence type="ECO:0000259" key="1">
    <source>
        <dbReference type="PROSITE" id="PS51186"/>
    </source>
</evidence>
<dbReference type="PANTHER" id="PTHR43441:SF10">
    <property type="entry name" value="ACETYLTRANSFERASE"/>
    <property type="match status" value="1"/>
</dbReference>
<dbReference type="InterPro" id="IPR016181">
    <property type="entry name" value="Acyl_CoA_acyltransferase"/>
</dbReference>
<dbReference type="InterPro" id="IPR051908">
    <property type="entry name" value="Ribosomal_N-acetyltransferase"/>
</dbReference>
<dbReference type="PROSITE" id="PS51186">
    <property type="entry name" value="GNAT"/>
    <property type="match status" value="1"/>
</dbReference>
<dbReference type="GO" id="GO:1990189">
    <property type="term" value="F:protein N-terminal-serine acetyltransferase activity"/>
    <property type="evidence" value="ECO:0007669"/>
    <property type="project" value="TreeGrafter"/>
</dbReference>
<dbReference type="EMBL" id="JAAAWO010000016">
    <property type="protein sequence ID" value="NDW17155.1"/>
    <property type="molecule type" value="Genomic_DNA"/>
</dbReference>
<organism evidence="2 3">
    <name type="scientific">Alteromonas genovensis</name>
    <dbReference type="NCBI Taxonomy" id="471225"/>
    <lineage>
        <taxon>Bacteria</taxon>
        <taxon>Pseudomonadati</taxon>
        <taxon>Pseudomonadota</taxon>
        <taxon>Gammaproteobacteria</taxon>
        <taxon>Alteromonadales</taxon>
        <taxon>Alteromonadaceae</taxon>
        <taxon>Alteromonas/Salinimonas group</taxon>
        <taxon>Alteromonas</taxon>
    </lineage>
</organism>
<dbReference type="GO" id="GO:0005737">
    <property type="term" value="C:cytoplasm"/>
    <property type="evidence" value="ECO:0007669"/>
    <property type="project" value="TreeGrafter"/>
</dbReference>
<evidence type="ECO:0000313" key="2">
    <source>
        <dbReference type="EMBL" id="NDW17155.1"/>
    </source>
</evidence>
<name>A0A6N9TLY9_9ALTE</name>
<reference evidence="2 3" key="1">
    <citation type="submission" date="2020-01" db="EMBL/GenBank/DDBJ databases">
        <title>Genomes of bacteria type strains.</title>
        <authorList>
            <person name="Chen J."/>
            <person name="Zhu S."/>
            <person name="Yang J."/>
        </authorList>
    </citation>
    <scope>NUCLEOTIDE SEQUENCE [LARGE SCALE GENOMIC DNA]</scope>
    <source>
        <strain evidence="2 3">LMG 24078</strain>
    </source>
</reference>
<sequence>MIDLSILPSRLPPIHTEQGPVSIQRIARKHCDILCEAGQQSIHHVKPWFGASTCPVTPALSKQCIESMEKARESGYGLTYLLVHEERCLGMGIINHIHHTHLSANLGYWLRPDACGRGLATAICEALKKLAFSQMNLNRLECFVEPNNKASLRVAERIGAIKEGLCRKRVFGRDALLYALISE</sequence>
<dbReference type="AlphaFoldDB" id="A0A6N9TLY9"/>
<feature type="domain" description="N-acetyltransferase" evidence="1">
    <location>
        <begin position="32"/>
        <end position="183"/>
    </location>
</feature>
<comment type="caution">
    <text evidence="2">The sequence shown here is derived from an EMBL/GenBank/DDBJ whole genome shotgun (WGS) entry which is preliminary data.</text>
</comment>
<dbReference type="GO" id="GO:0008999">
    <property type="term" value="F:protein-N-terminal-alanine acetyltransferase activity"/>
    <property type="evidence" value="ECO:0007669"/>
    <property type="project" value="TreeGrafter"/>
</dbReference>
<evidence type="ECO:0000313" key="3">
    <source>
        <dbReference type="Proteomes" id="UP000471381"/>
    </source>
</evidence>
<dbReference type="RefSeq" id="WP_163107676.1">
    <property type="nucleotide sequence ID" value="NZ_JAAAWO010000016.1"/>
</dbReference>
<proteinExistence type="predicted"/>
<accession>A0A6N9TLY9</accession>
<keyword evidence="2" id="KW-0808">Transferase</keyword>
<gene>
    <name evidence="2" type="ORF">GTQ48_16690</name>
</gene>